<accession>A0A1M5AXD4</accession>
<sequence length="596" mass="67712">MIKMWIRVLLGGLLFFIVIPQIVYGAPEQKVPDWNWISKTGQWIGNLFKEGGKRLDHWVSPNQYSKKKEKSSDSVGINLIDNLLPHSKGNMRVGRVEVLYNQYPLSHYQIDLSLENPYFWEFNDKANNVGNYFFNEINNAIWKVNVFGSRVTVWVLENAINLNLVEDIGQSISEALKRLAGISQGEISQKGIYGLLFPLMVIIMGFWVGWQSIALENEEGAIKGIIHACVVIFFALSFFYYSHSIIQSMNQASSGMTKEFLGISTNLISMDSIDYTSDEAEVRAGNNLWNVMVFKPYLLLQYGTTSVEEKRRNDLLKQDPQSKKRADLVKKEISVKSDEGYENKNMTSSNNSTRLGFIVMVLCFNVVLGLMVILLSAGIPFFQLYFMFLILLSPIALAWAIVPFWKESLYRWSSEVLGALLMKLSLGVVLAIFFAFSSALYDFSEEKGYVFMMFMQLCLLALLFWKSKEIFQLVTAPAVWLGKSGTGVDQTMEILLRKLSSQLMTKENILGKIIPNSDGNSSMKVNILDSNQPKSNPLYQKSTEIDQHLSVKKENQVTKPTMNQNIIRKNNETAFPMVEGSLSPKDKIRKDETNET</sequence>
<name>A0A1M5AXD4_9BACL</name>
<feature type="transmembrane region" description="Helical" evidence="2">
    <location>
        <begin position="192"/>
        <end position="210"/>
    </location>
</feature>
<protein>
    <recommendedName>
        <fullName evidence="5">TrbL/VirB6 plasmid conjugal transfer protein</fullName>
    </recommendedName>
</protein>
<keyword evidence="2" id="KW-1133">Transmembrane helix</keyword>
<keyword evidence="2" id="KW-0472">Membrane</keyword>
<dbReference type="OrthoDB" id="2930912at2"/>
<dbReference type="InterPro" id="IPR058112">
    <property type="entry name" value="CD3337_EF1877-like"/>
</dbReference>
<organism evidence="3 4">
    <name type="scientific">Seinonella peptonophila</name>
    <dbReference type="NCBI Taxonomy" id="112248"/>
    <lineage>
        <taxon>Bacteria</taxon>
        <taxon>Bacillati</taxon>
        <taxon>Bacillota</taxon>
        <taxon>Bacilli</taxon>
        <taxon>Bacillales</taxon>
        <taxon>Thermoactinomycetaceae</taxon>
        <taxon>Seinonella</taxon>
    </lineage>
</organism>
<feature type="transmembrane region" description="Helical" evidence="2">
    <location>
        <begin position="222"/>
        <end position="241"/>
    </location>
</feature>
<dbReference type="AlphaFoldDB" id="A0A1M5AXD4"/>
<keyword evidence="2" id="KW-0812">Transmembrane</keyword>
<gene>
    <name evidence="3" type="ORF">SAMN05444392_11658</name>
</gene>
<feature type="transmembrane region" description="Helical" evidence="2">
    <location>
        <begin position="417"/>
        <end position="436"/>
    </location>
</feature>
<feature type="transmembrane region" description="Helical" evidence="2">
    <location>
        <begin position="448"/>
        <end position="465"/>
    </location>
</feature>
<feature type="transmembrane region" description="Helical" evidence="2">
    <location>
        <begin position="384"/>
        <end position="405"/>
    </location>
</feature>
<proteinExistence type="predicted"/>
<feature type="compositionally biased region" description="Basic and acidic residues" evidence="1">
    <location>
        <begin position="584"/>
        <end position="596"/>
    </location>
</feature>
<evidence type="ECO:0000313" key="4">
    <source>
        <dbReference type="Proteomes" id="UP000184476"/>
    </source>
</evidence>
<dbReference type="EMBL" id="FQVL01000016">
    <property type="protein sequence ID" value="SHF34908.1"/>
    <property type="molecule type" value="Genomic_DNA"/>
</dbReference>
<dbReference type="NCBIfam" id="NF046089">
    <property type="entry name" value="CD3337_EF1877"/>
    <property type="match status" value="1"/>
</dbReference>
<feature type="transmembrane region" description="Helical" evidence="2">
    <location>
        <begin position="355"/>
        <end position="377"/>
    </location>
</feature>
<evidence type="ECO:0000313" key="3">
    <source>
        <dbReference type="EMBL" id="SHF34908.1"/>
    </source>
</evidence>
<dbReference type="Proteomes" id="UP000184476">
    <property type="component" value="Unassembled WGS sequence"/>
</dbReference>
<evidence type="ECO:0000256" key="2">
    <source>
        <dbReference type="SAM" id="Phobius"/>
    </source>
</evidence>
<feature type="region of interest" description="Disordered" evidence="1">
    <location>
        <begin position="572"/>
        <end position="596"/>
    </location>
</feature>
<reference evidence="3 4" key="1">
    <citation type="submission" date="2016-11" db="EMBL/GenBank/DDBJ databases">
        <authorList>
            <person name="Jaros S."/>
            <person name="Januszkiewicz K."/>
            <person name="Wedrychowicz H."/>
        </authorList>
    </citation>
    <scope>NUCLEOTIDE SEQUENCE [LARGE SCALE GENOMIC DNA]</scope>
    <source>
        <strain evidence="3 4">DSM 44666</strain>
    </source>
</reference>
<evidence type="ECO:0008006" key="5">
    <source>
        <dbReference type="Google" id="ProtNLM"/>
    </source>
</evidence>
<keyword evidence="4" id="KW-1185">Reference proteome</keyword>
<dbReference type="STRING" id="112248.SAMN05444392_11658"/>
<evidence type="ECO:0000256" key="1">
    <source>
        <dbReference type="SAM" id="MobiDB-lite"/>
    </source>
</evidence>
<dbReference type="RefSeq" id="WP_073157731.1">
    <property type="nucleotide sequence ID" value="NZ_FQVL01000016.1"/>
</dbReference>